<dbReference type="Pfam" id="PF08369">
    <property type="entry name" value="PCP_red"/>
    <property type="match status" value="1"/>
</dbReference>
<gene>
    <name evidence="3" type="ordered locus">Ppha_2754</name>
</gene>
<accession>B4SGH0</accession>
<dbReference type="RefSeq" id="WP_012509374.1">
    <property type="nucleotide sequence ID" value="NC_011060.1"/>
</dbReference>
<dbReference type="KEGG" id="pph:Ppha_2754"/>
<dbReference type="InterPro" id="IPR013580">
    <property type="entry name" value="LI-POR_suB-like_C"/>
</dbReference>
<dbReference type="Proteomes" id="UP000002724">
    <property type="component" value="Chromosome"/>
</dbReference>
<dbReference type="InterPro" id="IPR026816">
    <property type="entry name" value="Flavodoxin_dom"/>
</dbReference>
<dbReference type="InterPro" id="IPR029039">
    <property type="entry name" value="Flavoprotein-like_sf"/>
</dbReference>
<evidence type="ECO:0000313" key="4">
    <source>
        <dbReference type="Proteomes" id="UP000002724"/>
    </source>
</evidence>
<dbReference type="OrthoDB" id="597292at2"/>
<dbReference type="Pfam" id="PF12724">
    <property type="entry name" value="Flavodoxin_5"/>
    <property type="match status" value="1"/>
</dbReference>
<dbReference type="GO" id="GO:0016491">
    <property type="term" value="F:oxidoreductase activity"/>
    <property type="evidence" value="ECO:0007669"/>
    <property type="project" value="InterPro"/>
</dbReference>
<dbReference type="AlphaFoldDB" id="B4SGH0"/>
<dbReference type="eggNOG" id="COG0716">
    <property type="taxonomic scope" value="Bacteria"/>
</dbReference>
<protein>
    <submittedName>
        <fullName evidence="3">Proto-chlorophyllide reductase 57 kD subunit</fullName>
    </submittedName>
</protein>
<dbReference type="GO" id="GO:0015995">
    <property type="term" value="P:chlorophyll biosynthetic process"/>
    <property type="evidence" value="ECO:0007669"/>
    <property type="project" value="InterPro"/>
</dbReference>
<feature type="domain" description="Light-independent protochlorophyllide reductase subunit B-like C-terminal" evidence="1">
    <location>
        <begin position="158"/>
        <end position="202"/>
    </location>
</feature>
<evidence type="ECO:0000313" key="3">
    <source>
        <dbReference type="EMBL" id="ACF44906.1"/>
    </source>
</evidence>
<dbReference type="HOGENOM" id="CLU_114522_0_0_10"/>
<dbReference type="Gene3D" id="1.10.8.550">
    <property type="entry name" value="Proto-chlorophyllide reductase 57 kD subunit B"/>
    <property type="match status" value="1"/>
</dbReference>
<dbReference type="SUPFAM" id="SSF52218">
    <property type="entry name" value="Flavoproteins"/>
    <property type="match status" value="1"/>
</dbReference>
<dbReference type="EMBL" id="CP001110">
    <property type="protein sequence ID" value="ACF44906.1"/>
    <property type="molecule type" value="Genomic_DNA"/>
</dbReference>
<name>B4SGH0_PELPB</name>
<evidence type="ECO:0000259" key="2">
    <source>
        <dbReference type="Pfam" id="PF12724"/>
    </source>
</evidence>
<dbReference type="InterPro" id="IPR042298">
    <property type="entry name" value="P-CP_red_C"/>
</dbReference>
<feature type="domain" description="Flavodoxin" evidence="2">
    <location>
        <begin position="4"/>
        <end position="97"/>
    </location>
</feature>
<sequence>MKALILYDSRSSAGSTESIIDSIGLSLAESGFYVEKAKCKATADYSFVKDFDLVILGAPVYNFIVASQLLGALIQGNLKINLKRKKIALFLTCGSSQSTATLFYLPQLKIHLIRNKILVEKIFAPDAFSDGDLIDSFVEDLLYEYNRGPKSKALSAKWTEEAQECYQSMPSFVHEKFRTMAEEYAEDMGYKEITLAVLEEAKGSFGAP</sequence>
<reference evidence="3 4" key="1">
    <citation type="submission" date="2008-06" db="EMBL/GenBank/DDBJ databases">
        <title>Complete sequence of Pelodictyon phaeoclathratiforme BU-1.</title>
        <authorList>
            <consortium name="US DOE Joint Genome Institute"/>
            <person name="Lucas S."/>
            <person name="Copeland A."/>
            <person name="Lapidus A."/>
            <person name="Glavina del Rio T."/>
            <person name="Dalin E."/>
            <person name="Tice H."/>
            <person name="Bruce D."/>
            <person name="Goodwin L."/>
            <person name="Pitluck S."/>
            <person name="Schmutz J."/>
            <person name="Larimer F."/>
            <person name="Land M."/>
            <person name="Hauser L."/>
            <person name="Kyrpides N."/>
            <person name="Mikhailova N."/>
            <person name="Liu Z."/>
            <person name="Li T."/>
            <person name="Zhao F."/>
            <person name="Overmann J."/>
            <person name="Bryant D.A."/>
            <person name="Richardson P."/>
        </authorList>
    </citation>
    <scope>NUCLEOTIDE SEQUENCE [LARGE SCALE GENOMIC DNA]</scope>
    <source>
        <strain evidence="4">DSM 5477 / BU-1</strain>
    </source>
</reference>
<keyword evidence="4" id="KW-1185">Reference proteome</keyword>
<dbReference type="Gene3D" id="3.40.50.360">
    <property type="match status" value="1"/>
</dbReference>
<evidence type="ECO:0000259" key="1">
    <source>
        <dbReference type="Pfam" id="PF08369"/>
    </source>
</evidence>
<proteinExistence type="predicted"/>
<dbReference type="GO" id="GO:0015979">
    <property type="term" value="P:photosynthesis"/>
    <property type="evidence" value="ECO:0007669"/>
    <property type="project" value="InterPro"/>
</dbReference>
<organism evidence="3 4">
    <name type="scientific">Pelodictyon phaeoclathratiforme (strain DSM 5477 / BU-1)</name>
    <dbReference type="NCBI Taxonomy" id="324925"/>
    <lineage>
        <taxon>Bacteria</taxon>
        <taxon>Pseudomonadati</taxon>
        <taxon>Chlorobiota</taxon>
        <taxon>Chlorobiia</taxon>
        <taxon>Chlorobiales</taxon>
        <taxon>Chlorobiaceae</taxon>
        <taxon>Chlorobium/Pelodictyon group</taxon>
        <taxon>Pelodictyon</taxon>
    </lineage>
</organism>